<accession>A0A5J4RC59</accession>
<name>A0A5J4RC59_9ZZZZ</name>
<evidence type="ECO:0000313" key="1">
    <source>
        <dbReference type="EMBL" id="KAA6330985.1"/>
    </source>
</evidence>
<sequence length="35" mass="4129">YIGFALGHSRKSVTDTYIEEYSVEDRKQYNGLLQF</sequence>
<feature type="non-terminal residue" evidence="1">
    <location>
        <position position="1"/>
    </location>
</feature>
<proteinExistence type="predicted"/>
<comment type="caution">
    <text evidence="1">The sequence shown here is derived from an EMBL/GenBank/DDBJ whole genome shotgun (WGS) entry which is preliminary data.</text>
</comment>
<reference evidence="1" key="1">
    <citation type="submission" date="2019-03" db="EMBL/GenBank/DDBJ databases">
        <title>Single cell metagenomics reveals metabolic interactions within the superorganism composed of flagellate Streblomastix strix and complex community of Bacteroidetes bacteria on its surface.</title>
        <authorList>
            <person name="Treitli S.C."/>
            <person name="Kolisko M."/>
            <person name="Husnik F."/>
            <person name="Keeling P."/>
            <person name="Hampl V."/>
        </authorList>
    </citation>
    <scope>NUCLEOTIDE SEQUENCE</scope>
    <source>
        <strain evidence="1">STM</strain>
    </source>
</reference>
<dbReference type="EMBL" id="SNRY01001432">
    <property type="protein sequence ID" value="KAA6330985.1"/>
    <property type="molecule type" value="Genomic_DNA"/>
</dbReference>
<gene>
    <name evidence="1" type="ORF">EZS27_020375</name>
</gene>
<organism evidence="1">
    <name type="scientific">termite gut metagenome</name>
    <dbReference type="NCBI Taxonomy" id="433724"/>
    <lineage>
        <taxon>unclassified sequences</taxon>
        <taxon>metagenomes</taxon>
        <taxon>organismal metagenomes</taxon>
    </lineage>
</organism>
<dbReference type="AlphaFoldDB" id="A0A5J4RC59"/>
<protein>
    <submittedName>
        <fullName evidence="1">Tyrosine recombinase XerC</fullName>
    </submittedName>
</protein>